<dbReference type="InterPro" id="IPR014710">
    <property type="entry name" value="RmlC-like_jellyroll"/>
</dbReference>
<dbReference type="Gene3D" id="2.60.120.10">
    <property type="entry name" value="Jelly Rolls"/>
    <property type="match status" value="2"/>
</dbReference>
<dbReference type="EMBL" id="AP017655">
    <property type="protein sequence ID" value="BAV66282.1"/>
    <property type="molecule type" value="Genomic_DNA"/>
</dbReference>
<feature type="binding site" evidence="2">
    <location>
        <position position="59"/>
    </location>
    <ligand>
        <name>Fe cation</name>
        <dbReference type="ChEBI" id="CHEBI:24875"/>
    </ligand>
</feature>
<keyword evidence="7" id="KW-1185">Reference proteome</keyword>
<feature type="domain" description="Pirin C-terminal" evidence="5">
    <location>
        <begin position="178"/>
        <end position="276"/>
    </location>
</feature>
<dbReference type="PIRSF" id="PIRSF006232">
    <property type="entry name" value="Pirin"/>
    <property type="match status" value="1"/>
</dbReference>
<evidence type="ECO:0000256" key="2">
    <source>
        <dbReference type="PIRSR" id="PIRSR006232-1"/>
    </source>
</evidence>
<proteinExistence type="inferred from homology"/>
<organism evidence="6 7">
    <name type="scientific">Sphingobium cloacae</name>
    <dbReference type="NCBI Taxonomy" id="120107"/>
    <lineage>
        <taxon>Bacteria</taxon>
        <taxon>Pseudomonadati</taxon>
        <taxon>Pseudomonadota</taxon>
        <taxon>Alphaproteobacteria</taxon>
        <taxon>Sphingomonadales</taxon>
        <taxon>Sphingomonadaceae</taxon>
        <taxon>Sphingobium</taxon>
    </lineage>
</organism>
<accession>A0A1E1F6Y3</accession>
<evidence type="ECO:0000259" key="4">
    <source>
        <dbReference type="Pfam" id="PF02678"/>
    </source>
</evidence>
<dbReference type="InterPro" id="IPR003829">
    <property type="entry name" value="Pirin_N_dom"/>
</dbReference>
<evidence type="ECO:0000313" key="7">
    <source>
        <dbReference type="Proteomes" id="UP000218272"/>
    </source>
</evidence>
<feature type="binding site" evidence="2">
    <location>
        <position position="105"/>
    </location>
    <ligand>
        <name>Fe cation</name>
        <dbReference type="ChEBI" id="CHEBI:24875"/>
    </ligand>
</feature>
<dbReference type="AlphaFoldDB" id="A0A1E1F6Y3"/>
<feature type="binding site" evidence="2">
    <location>
        <position position="103"/>
    </location>
    <ligand>
        <name>Fe cation</name>
        <dbReference type="ChEBI" id="CHEBI:24875"/>
    </ligand>
</feature>
<evidence type="ECO:0000256" key="1">
    <source>
        <dbReference type="ARBA" id="ARBA00008416"/>
    </source>
</evidence>
<dbReference type="CDD" id="cd02909">
    <property type="entry name" value="cupin_pirin_N"/>
    <property type="match status" value="1"/>
</dbReference>
<keyword evidence="2" id="KW-0479">Metal-binding</keyword>
<dbReference type="KEGG" id="sclo:SCLO_1032420"/>
<comment type="similarity">
    <text evidence="1 3">Belongs to the pirin family.</text>
</comment>
<dbReference type="PANTHER" id="PTHR13903">
    <property type="entry name" value="PIRIN-RELATED"/>
    <property type="match status" value="1"/>
</dbReference>
<dbReference type="SUPFAM" id="SSF51182">
    <property type="entry name" value="RmlC-like cupins"/>
    <property type="match status" value="1"/>
</dbReference>
<feature type="domain" description="Pirin N-terminal" evidence="4">
    <location>
        <begin position="20"/>
        <end position="125"/>
    </location>
</feature>
<comment type="cofactor">
    <cofactor evidence="2">
        <name>Fe cation</name>
        <dbReference type="ChEBI" id="CHEBI:24875"/>
    </cofactor>
    <text evidence="2">Binds 1 Fe cation per subunit.</text>
</comment>
<evidence type="ECO:0000256" key="3">
    <source>
        <dbReference type="RuleBase" id="RU003457"/>
    </source>
</evidence>
<dbReference type="Proteomes" id="UP000218272">
    <property type="component" value="Chromosome SCLO_1"/>
</dbReference>
<dbReference type="RefSeq" id="WP_066521641.1">
    <property type="nucleotide sequence ID" value="NZ_AP017655.1"/>
</dbReference>
<dbReference type="InterPro" id="IPR008778">
    <property type="entry name" value="Pirin_C_dom"/>
</dbReference>
<evidence type="ECO:0000313" key="6">
    <source>
        <dbReference type="EMBL" id="BAV66282.1"/>
    </source>
</evidence>
<dbReference type="Pfam" id="PF05726">
    <property type="entry name" value="Pirin_C"/>
    <property type="match status" value="1"/>
</dbReference>
<protein>
    <submittedName>
        <fullName evidence="6">Pirin-related protein</fullName>
    </submittedName>
</protein>
<reference evidence="6 7" key="1">
    <citation type="submission" date="2016-10" db="EMBL/GenBank/DDBJ databases">
        <title>Complete Genome Sequence of the Nonylphenol-Degrading Bacterium Sphingobium cloacae JCM 10874T.</title>
        <authorList>
            <person name="Ootsuka M."/>
            <person name="Nishizawa T."/>
            <person name="Ohta H."/>
        </authorList>
    </citation>
    <scope>NUCLEOTIDE SEQUENCE [LARGE SCALE GENOMIC DNA]</scope>
    <source>
        <strain evidence="6 7">JCM 10874</strain>
    </source>
</reference>
<dbReference type="PANTHER" id="PTHR13903:SF8">
    <property type="entry name" value="PIRIN"/>
    <property type="match status" value="1"/>
</dbReference>
<evidence type="ECO:0000259" key="5">
    <source>
        <dbReference type="Pfam" id="PF05726"/>
    </source>
</evidence>
<dbReference type="Pfam" id="PF02678">
    <property type="entry name" value="Pirin"/>
    <property type="match status" value="1"/>
</dbReference>
<sequence length="300" mass="32998">MRDDFIIQTITPTSHDLGDFRVHRALPARERTMVGPFIFFDQAGPAQIGPGQGVDVRPHPHINLATVTYMYEGAFLHRDSLGTEQLIEPGAVNLMTAGRGIVHSERSPEADRARASRLSAIQTWLALPDRNEEMDPAFEHVGEDRLPVIDSGAARARVIMGTLWGQRAPVTTYADTIYADIQLSPGGRVPIDPSADERAIYVSGGDAALDGILLRSQTLYVLRPGASATLMSVDGGRVVLCGGEAFASPRHVWWNFVSSTTERLMQAREDWEAMRFPLIPGDDREYIPIPQGRPKTVSYP</sequence>
<feature type="binding site" evidence="2">
    <location>
        <position position="61"/>
    </location>
    <ligand>
        <name>Fe cation</name>
        <dbReference type="ChEBI" id="CHEBI:24875"/>
    </ligand>
</feature>
<name>A0A1E1F6Y3_9SPHN</name>
<keyword evidence="2" id="KW-0408">Iron</keyword>
<dbReference type="InterPro" id="IPR011051">
    <property type="entry name" value="RmlC_Cupin_sf"/>
</dbReference>
<gene>
    <name evidence="6" type="ORF">SCLO_1032420</name>
</gene>
<dbReference type="InterPro" id="IPR012093">
    <property type="entry name" value="Pirin"/>
</dbReference>
<dbReference type="GO" id="GO:0046872">
    <property type="term" value="F:metal ion binding"/>
    <property type="evidence" value="ECO:0007669"/>
    <property type="project" value="UniProtKB-KW"/>
</dbReference>